<feature type="domain" description="WRKY" evidence="8">
    <location>
        <begin position="366"/>
        <end position="424"/>
    </location>
</feature>
<evidence type="ECO:0000256" key="5">
    <source>
        <dbReference type="ARBA" id="ARBA00023163"/>
    </source>
</evidence>
<dbReference type="ExpressionAtlas" id="A5BA82">
    <property type="expression patterns" value="baseline and differential"/>
</dbReference>
<keyword evidence="6" id="KW-0539">Nucleus</keyword>
<sequence>MDGMDSTRINSGSIAERRAAKFGFDASIIKTPRFRCSRLLASPAARSPPLIIPPGISPTVLLDSPIMLPNAQAQLSPTTGTFQVPSLIHEGSVNSVAPTVDGDQANNFSASGKFKSHANPISLPCFSSIEIQPRWGPIQRLADVLTNGVKKVVGKVVSSYKHAFVEGRQILDVILIANEAFDSRLQLTSIRRDEEDRLNYKESECGKFSYKPFHASFRKEVGLSLHAWCGPLEPYKGKVCLLLKTSYYFLYSVTQVQNLLKASHVSSPSDLAQSFGAEVHYQTCAPTHSPVGFEFATEFSTEASAKNYVFDSATDVKVSNTMISDIPSDHMSQHKEPIHSENVGMHHIPEEQKGTYPSMGMGRTSEDGYNWRKYGQKSMKGSEHTRSYYKCTHLDCPMRKKVQQSHDGQITEIIYKGGHNHPKPLPSRRSALGSTLPFNEMSGLGEGGGSSVRVEGGSIWRNVQPGSKNDRAGSDWRANGLERTSSTSAVSALSNSLSNTGGISMGIFESAGTPDLSLTVASQDDGEDGATQGSISLGDDADDEGSQSKKRKKENCMTEKNLASRTVREPRVVVQVECESDVLNDGYRWRKYGQKVVKGNLHPRNYYKCTSTGCSVRRHVERASNNQKSIIATYEGKHNHEVPAARNSSHVNSSGGNLPSAAPGAQSALALHRNANAPRPEALLQDLVPHFDIKPEFSNQYIRHSMLGNFANDMKFGPSSLYSMQFPPLQNTMLYAPFGLDSNNADPHQPGSVAPVAPDFPISLPLNLPPPANLGLPGFDFNSHGNPIGQVEPYFVGQQLQENDMRFLHPKEEKKDDIGDATTSCSSSTIYH</sequence>
<gene>
    <name evidence="9" type="ORF">VITISV_035355</name>
</gene>
<dbReference type="InterPro" id="IPR003657">
    <property type="entry name" value="WRKY_dom"/>
</dbReference>
<keyword evidence="2" id="KW-0677">Repeat</keyword>
<accession>A5BA82</accession>
<evidence type="ECO:0000256" key="4">
    <source>
        <dbReference type="ARBA" id="ARBA00023125"/>
    </source>
</evidence>
<dbReference type="InterPro" id="IPR044810">
    <property type="entry name" value="WRKY_plant"/>
</dbReference>
<feature type="region of interest" description="Disordered" evidence="7">
    <location>
        <begin position="517"/>
        <end position="557"/>
    </location>
</feature>
<proteinExistence type="predicted"/>
<feature type="compositionally biased region" description="Polar residues" evidence="7">
    <location>
        <begin position="821"/>
        <end position="832"/>
    </location>
</feature>
<feature type="domain" description="WRKY" evidence="8">
    <location>
        <begin position="578"/>
        <end position="643"/>
    </location>
</feature>
<dbReference type="Gene3D" id="2.20.25.80">
    <property type="entry name" value="WRKY domain"/>
    <property type="match status" value="2"/>
</dbReference>
<dbReference type="PANTHER" id="PTHR31221:SF126">
    <property type="entry name" value="WRKY DOMAIN-CONTAINING PROTEIN"/>
    <property type="match status" value="1"/>
</dbReference>
<dbReference type="SUPFAM" id="SSF118290">
    <property type="entry name" value="WRKY DNA-binding domain"/>
    <property type="match status" value="2"/>
</dbReference>
<dbReference type="GO" id="GO:0003700">
    <property type="term" value="F:DNA-binding transcription factor activity"/>
    <property type="evidence" value="ECO:0007669"/>
    <property type="project" value="InterPro"/>
</dbReference>
<keyword evidence="3" id="KW-0805">Transcription regulation</keyword>
<evidence type="ECO:0000259" key="8">
    <source>
        <dbReference type="PROSITE" id="PS50811"/>
    </source>
</evidence>
<protein>
    <recommendedName>
        <fullName evidence="8">WRKY domain-containing protein</fullName>
    </recommendedName>
</protein>
<dbReference type="PROSITE" id="PS50811">
    <property type="entry name" value="WRKY"/>
    <property type="match status" value="2"/>
</dbReference>
<dbReference type="EMBL" id="AM452039">
    <property type="protein sequence ID" value="CAN67700.1"/>
    <property type="molecule type" value="Genomic_DNA"/>
</dbReference>
<dbReference type="GO" id="GO:0043565">
    <property type="term" value="F:sequence-specific DNA binding"/>
    <property type="evidence" value="ECO:0007669"/>
    <property type="project" value="InterPro"/>
</dbReference>
<dbReference type="FunFam" id="2.20.25.80:FF:000006">
    <property type="entry name" value="WRKY transcription factor"/>
    <property type="match status" value="2"/>
</dbReference>
<reference evidence="9" key="1">
    <citation type="journal article" date="2007" name="PLoS ONE">
        <title>The first genome sequence of an elite grapevine cultivar (Pinot noir Vitis vinifera L.): coping with a highly heterozygous genome.</title>
        <authorList>
            <person name="Velasco R."/>
            <person name="Zharkikh A."/>
            <person name="Troggio M."/>
            <person name="Cartwright D.A."/>
            <person name="Cestaro A."/>
            <person name="Pruss D."/>
            <person name="Pindo M."/>
            <person name="FitzGerald L.M."/>
            <person name="Vezzulli S."/>
            <person name="Reid J."/>
            <person name="Malacarne G."/>
            <person name="Iliev D."/>
            <person name="Coppola G."/>
            <person name="Wardell B."/>
            <person name="Micheletti D."/>
            <person name="Macalma T."/>
            <person name="Facci M."/>
            <person name="Mitchell J.T."/>
            <person name="Perazzolli M."/>
            <person name="Eldredge G."/>
            <person name="Gatto P."/>
            <person name="Oyzerski R."/>
            <person name="Moretto M."/>
            <person name="Gutin N."/>
            <person name="Stefanini M."/>
            <person name="Chen Y."/>
            <person name="Segala C."/>
            <person name="Davenport C."/>
            <person name="Dematte L."/>
            <person name="Mraz A."/>
            <person name="Battilana J."/>
            <person name="Stormo K."/>
            <person name="Costa F."/>
            <person name="Tao Q."/>
            <person name="Si-Ammour A."/>
            <person name="Harkins T."/>
            <person name="Lackey A."/>
            <person name="Perbost C."/>
            <person name="Taillon B."/>
            <person name="Stella A."/>
            <person name="Solovyev V."/>
            <person name="Fawcett J.A."/>
            <person name="Sterck L."/>
            <person name="Vandepoele K."/>
            <person name="Grando S.M."/>
            <person name="Toppo S."/>
            <person name="Moser C."/>
            <person name="Lanchbury J."/>
            <person name="Bogden R."/>
            <person name="Skolnick M."/>
            <person name="Sgaramella V."/>
            <person name="Bhatnagar S.K."/>
            <person name="Fontana P."/>
            <person name="Gutin A."/>
            <person name="Van de Peer Y."/>
            <person name="Salamini F."/>
            <person name="Viola R."/>
        </authorList>
    </citation>
    <scope>NUCLEOTIDE SEQUENCE</scope>
</reference>
<feature type="region of interest" description="Disordered" evidence="7">
    <location>
        <begin position="810"/>
        <end position="832"/>
    </location>
</feature>
<keyword evidence="5" id="KW-0804">Transcription</keyword>
<evidence type="ECO:0000256" key="6">
    <source>
        <dbReference type="ARBA" id="ARBA00023242"/>
    </source>
</evidence>
<evidence type="ECO:0000256" key="3">
    <source>
        <dbReference type="ARBA" id="ARBA00023015"/>
    </source>
</evidence>
<name>A5BA82_VITVI</name>
<evidence type="ECO:0000313" key="9">
    <source>
        <dbReference type="EMBL" id="CAN67700.1"/>
    </source>
</evidence>
<dbReference type="InterPro" id="IPR036576">
    <property type="entry name" value="WRKY_dom_sf"/>
</dbReference>
<evidence type="ECO:0000256" key="7">
    <source>
        <dbReference type="SAM" id="MobiDB-lite"/>
    </source>
</evidence>
<organism evidence="9">
    <name type="scientific">Vitis vinifera</name>
    <name type="common">Grape</name>
    <dbReference type="NCBI Taxonomy" id="29760"/>
    <lineage>
        <taxon>Eukaryota</taxon>
        <taxon>Viridiplantae</taxon>
        <taxon>Streptophyta</taxon>
        <taxon>Embryophyta</taxon>
        <taxon>Tracheophyta</taxon>
        <taxon>Spermatophyta</taxon>
        <taxon>Magnoliopsida</taxon>
        <taxon>eudicotyledons</taxon>
        <taxon>Gunneridae</taxon>
        <taxon>Pentapetalae</taxon>
        <taxon>rosids</taxon>
        <taxon>Vitales</taxon>
        <taxon>Vitaceae</taxon>
        <taxon>Viteae</taxon>
        <taxon>Vitis</taxon>
    </lineage>
</organism>
<dbReference type="SMART" id="SM00774">
    <property type="entry name" value="WRKY"/>
    <property type="match status" value="2"/>
</dbReference>
<comment type="subcellular location">
    <subcellularLocation>
        <location evidence="1">Nucleus</location>
    </subcellularLocation>
</comment>
<dbReference type="OrthoDB" id="2021103at2759"/>
<dbReference type="AlphaFoldDB" id="A5BA82"/>
<dbReference type="PANTHER" id="PTHR31221">
    <property type="entry name" value="WRKY TRANSCRIPTION FACTOR PROTEIN 1-RELATED"/>
    <property type="match status" value="1"/>
</dbReference>
<feature type="region of interest" description="Disordered" evidence="7">
    <location>
        <begin position="459"/>
        <end position="489"/>
    </location>
</feature>
<evidence type="ECO:0000256" key="2">
    <source>
        <dbReference type="ARBA" id="ARBA00022737"/>
    </source>
</evidence>
<evidence type="ECO:0000256" key="1">
    <source>
        <dbReference type="ARBA" id="ARBA00004123"/>
    </source>
</evidence>
<dbReference type="GO" id="GO:0005634">
    <property type="term" value="C:nucleus"/>
    <property type="evidence" value="ECO:0007669"/>
    <property type="project" value="UniProtKB-SubCell"/>
</dbReference>
<keyword evidence="4" id="KW-0238">DNA-binding</keyword>
<dbReference type="Pfam" id="PF03106">
    <property type="entry name" value="WRKY"/>
    <property type="match status" value="2"/>
</dbReference>